<dbReference type="Proteomes" id="UP001190700">
    <property type="component" value="Unassembled WGS sequence"/>
</dbReference>
<dbReference type="Gene3D" id="2.60.120.260">
    <property type="entry name" value="Galactose-binding domain-like"/>
    <property type="match status" value="1"/>
</dbReference>
<protein>
    <submittedName>
        <fullName evidence="1">Uncharacterized protein</fullName>
    </submittedName>
</protein>
<evidence type="ECO:0000313" key="2">
    <source>
        <dbReference type="Proteomes" id="UP001190700"/>
    </source>
</evidence>
<gene>
    <name evidence="1" type="ORF">CYMTET_14084</name>
</gene>
<dbReference type="EMBL" id="LGRX02005746">
    <property type="protein sequence ID" value="KAK3277948.1"/>
    <property type="molecule type" value="Genomic_DNA"/>
</dbReference>
<keyword evidence="2" id="KW-1185">Reference proteome</keyword>
<accession>A0AAE0GH50</accession>
<name>A0AAE0GH50_9CHLO</name>
<comment type="caution">
    <text evidence="1">The sequence shown here is derived from an EMBL/GenBank/DDBJ whole genome shotgun (WGS) entry which is preliminary data.</text>
</comment>
<evidence type="ECO:0000313" key="1">
    <source>
        <dbReference type="EMBL" id="KAK3277948.1"/>
    </source>
</evidence>
<organism evidence="1 2">
    <name type="scientific">Cymbomonas tetramitiformis</name>
    <dbReference type="NCBI Taxonomy" id="36881"/>
    <lineage>
        <taxon>Eukaryota</taxon>
        <taxon>Viridiplantae</taxon>
        <taxon>Chlorophyta</taxon>
        <taxon>Pyramimonadophyceae</taxon>
        <taxon>Pyramimonadales</taxon>
        <taxon>Pyramimonadaceae</taxon>
        <taxon>Cymbomonas</taxon>
    </lineage>
</organism>
<sequence length="206" mass="23201">MISASTETWYGDSLDGNTPSGFLTTEVWSTSEVPGEQHSAKLRGTGEQFIEAYKIRGNVFKMEQGYTYTLRFRVCSASLSGRMQQKIYSAFYEYPVNQLQPERGDAQLLATSKDTEARIQHHLDTAKNYTWRLFIHEITAGETYENVRIRLGTALDSDADSIFIDDVEISIYGDDLDRWPSILILPSYPSPPGVIIIPMSILAALM</sequence>
<proteinExistence type="predicted"/>
<dbReference type="AlphaFoldDB" id="A0AAE0GH50"/>
<reference evidence="1 2" key="1">
    <citation type="journal article" date="2015" name="Genome Biol. Evol.">
        <title>Comparative Genomics of a Bacterivorous Green Alga Reveals Evolutionary Causalities and Consequences of Phago-Mixotrophic Mode of Nutrition.</title>
        <authorList>
            <person name="Burns J.A."/>
            <person name="Paasch A."/>
            <person name="Narechania A."/>
            <person name="Kim E."/>
        </authorList>
    </citation>
    <scope>NUCLEOTIDE SEQUENCE [LARGE SCALE GENOMIC DNA]</scope>
    <source>
        <strain evidence="1 2">PLY_AMNH</strain>
    </source>
</reference>